<dbReference type="AlphaFoldDB" id="A0A1F5YSZ3"/>
<gene>
    <name evidence="2" type="ORF">A2W14_00060</name>
</gene>
<reference evidence="2 3" key="1">
    <citation type="journal article" date="2016" name="Nat. Commun.">
        <title>Thousands of microbial genomes shed light on interconnected biogeochemical processes in an aquifer system.</title>
        <authorList>
            <person name="Anantharaman K."/>
            <person name="Brown C.T."/>
            <person name="Hug L.A."/>
            <person name="Sharon I."/>
            <person name="Castelle C.J."/>
            <person name="Probst A.J."/>
            <person name="Thomas B.C."/>
            <person name="Singh A."/>
            <person name="Wilkins M.J."/>
            <person name="Karaoz U."/>
            <person name="Brodie E.L."/>
            <person name="Williams K.H."/>
            <person name="Hubbard S.S."/>
            <person name="Banfield J.F."/>
        </authorList>
    </citation>
    <scope>NUCLEOTIDE SEQUENCE [LARGE SCALE GENOMIC DNA]</scope>
</reference>
<dbReference type="Proteomes" id="UP000176665">
    <property type="component" value="Unassembled WGS sequence"/>
</dbReference>
<comment type="caution">
    <text evidence="2">The sequence shown here is derived from an EMBL/GenBank/DDBJ whole genome shotgun (WGS) entry which is preliminary data.</text>
</comment>
<dbReference type="InterPro" id="IPR000182">
    <property type="entry name" value="GNAT_dom"/>
</dbReference>
<sequence length="190" mass="21861">MITKLKEEHIKKVAEIHKRELSGFLPELGIEFLKLFYRSSMDIPEMFSFVEIDGSKVRGFISNITEAGGLYKKVIIRAPGQFLLLFLKYFITHPKKLAKFIKIFTYPGFSEGGAELLSIAIDRGERKKGIGRSLVVRSAEEFSKRGISKFKISVYDRLAANGFYRKIGCRLVSSFNFLSEKMNYYEYKIV</sequence>
<dbReference type="Pfam" id="PF00583">
    <property type="entry name" value="Acetyltransf_1"/>
    <property type="match status" value="1"/>
</dbReference>
<name>A0A1F5YSZ3_9BACT</name>
<dbReference type="PROSITE" id="PS51186">
    <property type="entry name" value="GNAT"/>
    <property type="match status" value="1"/>
</dbReference>
<protein>
    <recommendedName>
        <fullName evidence="1">N-acetyltransferase domain-containing protein</fullName>
    </recommendedName>
</protein>
<dbReference type="STRING" id="1798371.A2W14_00060"/>
<dbReference type="GO" id="GO:0016747">
    <property type="term" value="F:acyltransferase activity, transferring groups other than amino-acyl groups"/>
    <property type="evidence" value="ECO:0007669"/>
    <property type="project" value="InterPro"/>
</dbReference>
<dbReference type="InterPro" id="IPR016181">
    <property type="entry name" value="Acyl_CoA_acyltransferase"/>
</dbReference>
<evidence type="ECO:0000259" key="1">
    <source>
        <dbReference type="PROSITE" id="PS51186"/>
    </source>
</evidence>
<evidence type="ECO:0000313" key="2">
    <source>
        <dbReference type="EMBL" id="OGG03331.1"/>
    </source>
</evidence>
<accession>A0A1F5YSZ3</accession>
<evidence type="ECO:0000313" key="3">
    <source>
        <dbReference type="Proteomes" id="UP000176665"/>
    </source>
</evidence>
<proteinExistence type="predicted"/>
<dbReference type="Gene3D" id="3.40.630.30">
    <property type="match status" value="1"/>
</dbReference>
<feature type="domain" description="N-acetyltransferase" evidence="1">
    <location>
        <begin position="30"/>
        <end position="190"/>
    </location>
</feature>
<dbReference type="EMBL" id="MFJA01000030">
    <property type="protein sequence ID" value="OGG03331.1"/>
    <property type="molecule type" value="Genomic_DNA"/>
</dbReference>
<dbReference type="SUPFAM" id="SSF55729">
    <property type="entry name" value="Acyl-CoA N-acyltransferases (Nat)"/>
    <property type="match status" value="1"/>
</dbReference>
<organism evidence="2 3">
    <name type="scientific">Candidatus Gottesmanbacteria bacterium RBG_16_37_8</name>
    <dbReference type="NCBI Taxonomy" id="1798371"/>
    <lineage>
        <taxon>Bacteria</taxon>
        <taxon>Candidatus Gottesmaniibacteriota</taxon>
    </lineage>
</organism>